<dbReference type="Proteomes" id="UP000559027">
    <property type="component" value="Unassembled WGS sequence"/>
</dbReference>
<comment type="caution">
    <text evidence="3">The sequence shown here is derived from an EMBL/GenBank/DDBJ whole genome shotgun (WGS) entry which is preliminary data.</text>
</comment>
<feature type="compositionally biased region" description="Pro residues" evidence="1">
    <location>
        <begin position="85"/>
        <end position="97"/>
    </location>
</feature>
<evidence type="ECO:0000259" key="2">
    <source>
        <dbReference type="Pfam" id="PF19259"/>
    </source>
</evidence>
<reference evidence="3 4" key="1">
    <citation type="journal article" date="2020" name="ISME J.">
        <title>Uncovering the hidden diversity of litter-decomposition mechanisms in mushroom-forming fungi.</title>
        <authorList>
            <person name="Floudas D."/>
            <person name="Bentzer J."/>
            <person name="Ahren D."/>
            <person name="Johansson T."/>
            <person name="Persson P."/>
            <person name="Tunlid A."/>
        </authorList>
    </citation>
    <scope>NUCLEOTIDE SEQUENCE [LARGE SCALE GENOMIC DNA]</scope>
    <source>
        <strain evidence="3 4">CBS 146.42</strain>
    </source>
</reference>
<dbReference type="InterPro" id="IPR045358">
    <property type="entry name" value="Ty3_capsid"/>
</dbReference>
<feature type="region of interest" description="Disordered" evidence="1">
    <location>
        <begin position="1"/>
        <end position="27"/>
    </location>
</feature>
<feature type="domain" description="Ty3 transposon capsid-like protein" evidence="2">
    <location>
        <begin position="210"/>
        <end position="366"/>
    </location>
</feature>
<evidence type="ECO:0000313" key="4">
    <source>
        <dbReference type="Proteomes" id="UP000559027"/>
    </source>
</evidence>
<dbReference type="OrthoDB" id="5552562at2759"/>
<proteinExistence type="predicted"/>
<evidence type="ECO:0000313" key="3">
    <source>
        <dbReference type="EMBL" id="KAF5348555.1"/>
    </source>
</evidence>
<accession>A0A8H5CVB9</accession>
<dbReference type="AlphaFoldDB" id="A0A8H5CVB9"/>
<gene>
    <name evidence="3" type="ORF">D9756_009630</name>
</gene>
<organism evidence="3 4">
    <name type="scientific">Leucocoprinus leucothites</name>
    <dbReference type="NCBI Taxonomy" id="201217"/>
    <lineage>
        <taxon>Eukaryota</taxon>
        <taxon>Fungi</taxon>
        <taxon>Dikarya</taxon>
        <taxon>Basidiomycota</taxon>
        <taxon>Agaricomycotina</taxon>
        <taxon>Agaricomycetes</taxon>
        <taxon>Agaricomycetidae</taxon>
        <taxon>Agaricales</taxon>
        <taxon>Agaricineae</taxon>
        <taxon>Agaricaceae</taxon>
        <taxon>Leucocoprinus</taxon>
    </lineage>
</organism>
<feature type="compositionally biased region" description="Low complexity" evidence="1">
    <location>
        <begin position="150"/>
        <end position="160"/>
    </location>
</feature>
<dbReference type="EMBL" id="JAACJO010000019">
    <property type="protein sequence ID" value="KAF5348555.1"/>
    <property type="molecule type" value="Genomic_DNA"/>
</dbReference>
<sequence>MANTCTTVRHQPTATTSTTQEPKYSNSVPATLAESSTCSSENNHILSHIHHSHYLNPNLPSTPQPSQIPCPTHLLPCCHDTCPPSTPAPPGSMPPDQNPSSPSELGDGDGLDYVDPLHQDDKNDNWEDTEDHLSSPKDPDDPNNNDPDDNNSSSSSSDDLPAPPPCPCYHDHFQGLLADVLSWLADNLDHHPQPNAAPINKACLPDTFSRTDPDKLNTFLIQCCLYFCANPTQLQEDSQKVNFAMTYLTGVALDWFEIALTQEEQGVFHDWIMYWDAFTHKLHMHFGVANLKSDAAELLDNLQMKLGNKIATYNIDFMKYAAQLSWGDEVLCHHYYKGLPNHIQDLISTHKQGKPDTFQEMLCMAMLIDSCYWEHDHK</sequence>
<keyword evidence="4" id="KW-1185">Reference proteome</keyword>
<evidence type="ECO:0000256" key="1">
    <source>
        <dbReference type="SAM" id="MobiDB-lite"/>
    </source>
</evidence>
<name>A0A8H5CVB9_9AGAR</name>
<feature type="region of interest" description="Disordered" evidence="1">
    <location>
        <begin position="85"/>
        <end position="164"/>
    </location>
</feature>
<feature type="compositionally biased region" description="Basic and acidic residues" evidence="1">
    <location>
        <begin position="115"/>
        <end position="140"/>
    </location>
</feature>
<dbReference type="Pfam" id="PF19259">
    <property type="entry name" value="Ty3_capsid"/>
    <property type="match status" value="1"/>
</dbReference>
<protein>
    <recommendedName>
        <fullName evidence="2">Ty3 transposon capsid-like protein domain-containing protein</fullName>
    </recommendedName>
</protein>